<reference evidence="1" key="1">
    <citation type="submission" date="2014-09" db="EMBL/GenBank/DDBJ databases">
        <authorList>
            <person name="Magalhaes I.L.F."/>
            <person name="Oliveira U."/>
            <person name="Santos F.R."/>
            <person name="Vidigal T.H.D.A."/>
            <person name="Brescovit A.D."/>
            <person name="Santos A.J."/>
        </authorList>
    </citation>
    <scope>NUCLEOTIDE SEQUENCE</scope>
    <source>
        <tissue evidence="1">Shoot tissue taken approximately 20 cm above the soil surface</tissue>
    </source>
</reference>
<name>A0A0A9AH38_ARUDO</name>
<sequence length="37" mass="4185">MIIWIILSLQRKVKNTLSLPLGICTEKTVDDSEVTLL</sequence>
<reference evidence="1" key="2">
    <citation type="journal article" date="2015" name="Data Brief">
        <title>Shoot transcriptome of the giant reed, Arundo donax.</title>
        <authorList>
            <person name="Barrero R.A."/>
            <person name="Guerrero F.D."/>
            <person name="Moolhuijzen P."/>
            <person name="Goolsby J.A."/>
            <person name="Tidwell J."/>
            <person name="Bellgard S.E."/>
            <person name="Bellgard M.I."/>
        </authorList>
    </citation>
    <scope>NUCLEOTIDE SEQUENCE</scope>
    <source>
        <tissue evidence="1">Shoot tissue taken approximately 20 cm above the soil surface</tissue>
    </source>
</reference>
<protein>
    <submittedName>
        <fullName evidence="1">Uncharacterized protein</fullName>
    </submittedName>
</protein>
<organism evidence="1">
    <name type="scientific">Arundo donax</name>
    <name type="common">Giant reed</name>
    <name type="synonym">Donax arundinaceus</name>
    <dbReference type="NCBI Taxonomy" id="35708"/>
    <lineage>
        <taxon>Eukaryota</taxon>
        <taxon>Viridiplantae</taxon>
        <taxon>Streptophyta</taxon>
        <taxon>Embryophyta</taxon>
        <taxon>Tracheophyta</taxon>
        <taxon>Spermatophyta</taxon>
        <taxon>Magnoliopsida</taxon>
        <taxon>Liliopsida</taxon>
        <taxon>Poales</taxon>
        <taxon>Poaceae</taxon>
        <taxon>PACMAD clade</taxon>
        <taxon>Arundinoideae</taxon>
        <taxon>Arundineae</taxon>
        <taxon>Arundo</taxon>
    </lineage>
</organism>
<evidence type="ECO:0000313" key="1">
    <source>
        <dbReference type="EMBL" id="JAD46422.1"/>
    </source>
</evidence>
<dbReference type="EMBL" id="GBRH01251473">
    <property type="protein sequence ID" value="JAD46422.1"/>
    <property type="molecule type" value="Transcribed_RNA"/>
</dbReference>
<accession>A0A0A9AH38</accession>
<proteinExistence type="predicted"/>
<dbReference type="AlphaFoldDB" id="A0A0A9AH38"/>